<keyword evidence="7" id="KW-1185">Reference proteome</keyword>
<proteinExistence type="predicted"/>
<evidence type="ECO:0000256" key="1">
    <source>
        <dbReference type="ARBA" id="ARBA00023015"/>
    </source>
</evidence>
<evidence type="ECO:0000256" key="2">
    <source>
        <dbReference type="ARBA" id="ARBA00023125"/>
    </source>
</evidence>
<dbReference type="EMBL" id="SMFQ01000002">
    <property type="protein sequence ID" value="TCJ88551.1"/>
    <property type="molecule type" value="Genomic_DNA"/>
</dbReference>
<reference evidence="6 7" key="1">
    <citation type="submission" date="2019-03" db="EMBL/GenBank/DDBJ databases">
        <title>Genomic Encyclopedia of Type Strains, Phase IV (KMG-IV): sequencing the most valuable type-strain genomes for metagenomic binning, comparative biology and taxonomic classification.</title>
        <authorList>
            <person name="Goeker M."/>
        </authorList>
    </citation>
    <scope>NUCLEOTIDE SEQUENCE [LARGE SCALE GENOMIC DNA]</scope>
    <source>
        <strain evidence="6 7">DSM 24830</strain>
    </source>
</reference>
<keyword evidence="3" id="KW-0804">Transcription</keyword>
<organism evidence="6 7">
    <name type="scientific">Cocleimonas flava</name>
    <dbReference type="NCBI Taxonomy" id="634765"/>
    <lineage>
        <taxon>Bacteria</taxon>
        <taxon>Pseudomonadati</taxon>
        <taxon>Pseudomonadota</taxon>
        <taxon>Gammaproteobacteria</taxon>
        <taxon>Thiotrichales</taxon>
        <taxon>Thiotrichaceae</taxon>
        <taxon>Cocleimonas</taxon>
    </lineage>
</organism>
<evidence type="ECO:0000313" key="7">
    <source>
        <dbReference type="Proteomes" id="UP000294887"/>
    </source>
</evidence>
<gene>
    <name evidence="6" type="ORF">EV695_0408</name>
</gene>
<keyword evidence="1" id="KW-0805">Transcription regulation</keyword>
<feature type="transmembrane region" description="Helical" evidence="4">
    <location>
        <begin position="153"/>
        <end position="175"/>
    </location>
</feature>
<dbReference type="PROSITE" id="PS00041">
    <property type="entry name" value="HTH_ARAC_FAMILY_1"/>
    <property type="match status" value="1"/>
</dbReference>
<dbReference type="GO" id="GO:0003700">
    <property type="term" value="F:DNA-binding transcription factor activity"/>
    <property type="evidence" value="ECO:0007669"/>
    <property type="project" value="InterPro"/>
</dbReference>
<dbReference type="InterPro" id="IPR018062">
    <property type="entry name" value="HTH_AraC-typ_CS"/>
</dbReference>
<feature type="transmembrane region" description="Helical" evidence="4">
    <location>
        <begin position="6"/>
        <end position="25"/>
    </location>
</feature>
<dbReference type="Pfam" id="PF12833">
    <property type="entry name" value="HTH_18"/>
    <property type="match status" value="1"/>
</dbReference>
<feature type="transmembrane region" description="Helical" evidence="4">
    <location>
        <begin position="69"/>
        <end position="87"/>
    </location>
</feature>
<dbReference type="PROSITE" id="PS01124">
    <property type="entry name" value="HTH_ARAC_FAMILY_2"/>
    <property type="match status" value="1"/>
</dbReference>
<feature type="transmembrane region" description="Helical" evidence="4">
    <location>
        <begin position="37"/>
        <end position="57"/>
    </location>
</feature>
<dbReference type="PANTHER" id="PTHR43280">
    <property type="entry name" value="ARAC-FAMILY TRANSCRIPTIONAL REGULATOR"/>
    <property type="match status" value="1"/>
</dbReference>
<evidence type="ECO:0000313" key="6">
    <source>
        <dbReference type="EMBL" id="TCJ88551.1"/>
    </source>
</evidence>
<dbReference type="Gene3D" id="1.10.10.60">
    <property type="entry name" value="Homeodomain-like"/>
    <property type="match status" value="2"/>
</dbReference>
<dbReference type="SMART" id="SM00342">
    <property type="entry name" value="HTH_ARAC"/>
    <property type="match status" value="1"/>
</dbReference>
<evidence type="ECO:0000259" key="5">
    <source>
        <dbReference type="PROSITE" id="PS01124"/>
    </source>
</evidence>
<protein>
    <submittedName>
        <fullName evidence="6">AraC-like DNA-binding protein</fullName>
    </submittedName>
</protein>
<dbReference type="InterPro" id="IPR018060">
    <property type="entry name" value="HTH_AraC"/>
</dbReference>
<evidence type="ECO:0000256" key="3">
    <source>
        <dbReference type="ARBA" id="ARBA00023163"/>
    </source>
</evidence>
<dbReference type="PANTHER" id="PTHR43280:SF29">
    <property type="entry name" value="ARAC-FAMILY TRANSCRIPTIONAL REGULATOR"/>
    <property type="match status" value="1"/>
</dbReference>
<dbReference type="AlphaFoldDB" id="A0A4R1FCN4"/>
<keyword evidence="4" id="KW-0812">Transmembrane</keyword>
<name>A0A4R1FCN4_9GAMM</name>
<keyword evidence="2 6" id="KW-0238">DNA-binding</keyword>
<feature type="transmembrane region" description="Helical" evidence="4">
    <location>
        <begin position="181"/>
        <end position="200"/>
    </location>
</feature>
<sequence length="339" mass="38149">MINTMTFLLCGFSVISALVLIFTHLDTNTNHYQGKWLSKAAGVVLLLGLASMQLIHYDFLANQGNMVNSRFYVFLLFIVSPAFYFFIRDVLRVENSYQPIQLLHLLPALISLLIPSSTAQLFAFVFGTGYVLWLAYSIYSLRAQRSRFKLELLALFAIGLLAILVLIIGVLMPLISDYVFYTSYACLLGLSFVVIIFTLLRFPDITQEVAEAAEAAYATSTLNNLDSEALVLKLRQLLEVEKLYVEDGLSLASLAEKMGISNHQLSELINTRFKKSFSQLLREYRITEAKRLLIDEPNASVLSIGLSTGFTSQSNFYTAFKEITGMAPGNYRKTQKKHH</sequence>
<dbReference type="SUPFAM" id="SSF46689">
    <property type="entry name" value="Homeodomain-like"/>
    <property type="match status" value="1"/>
</dbReference>
<evidence type="ECO:0000256" key="4">
    <source>
        <dbReference type="SAM" id="Phobius"/>
    </source>
</evidence>
<dbReference type="Proteomes" id="UP000294887">
    <property type="component" value="Unassembled WGS sequence"/>
</dbReference>
<dbReference type="GO" id="GO:0043565">
    <property type="term" value="F:sequence-specific DNA binding"/>
    <property type="evidence" value="ECO:0007669"/>
    <property type="project" value="InterPro"/>
</dbReference>
<keyword evidence="4" id="KW-1133">Transmembrane helix</keyword>
<feature type="transmembrane region" description="Helical" evidence="4">
    <location>
        <begin position="121"/>
        <end position="141"/>
    </location>
</feature>
<accession>A0A4R1FCN4</accession>
<keyword evidence="4" id="KW-0472">Membrane</keyword>
<dbReference type="InterPro" id="IPR009057">
    <property type="entry name" value="Homeodomain-like_sf"/>
</dbReference>
<feature type="domain" description="HTH araC/xylS-type" evidence="5">
    <location>
        <begin position="235"/>
        <end position="334"/>
    </location>
</feature>
<comment type="caution">
    <text evidence="6">The sequence shown here is derived from an EMBL/GenBank/DDBJ whole genome shotgun (WGS) entry which is preliminary data.</text>
</comment>